<dbReference type="STRING" id="218140.BPSY_1591"/>
<reference evidence="6 7" key="1">
    <citation type="submission" date="2014-03" db="EMBL/GenBank/DDBJ databases">
        <title>Genomics of Bifidobacteria.</title>
        <authorList>
            <person name="Ventura M."/>
            <person name="Milani C."/>
            <person name="Lugli G.A."/>
        </authorList>
    </citation>
    <scope>NUCLEOTIDE SEQUENCE [LARGE SCALE GENOMIC DNA]</scope>
    <source>
        <strain evidence="6 7">LMG 21775</strain>
    </source>
</reference>
<keyword evidence="2 4" id="KW-0238">DNA-binding</keyword>
<dbReference type="PROSITE" id="PS50977">
    <property type="entry name" value="HTH_TETR_2"/>
    <property type="match status" value="1"/>
</dbReference>
<evidence type="ECO:0000313" key="6">
    <source>
        <dbReference type="EMBL" id="KFI81183.1"/>
    </source>
</evidence>
<dbReference type="Proteomes" id="UP000029050">
    <property type="component" value="Unassembled WGS sequence"/>
</dbReference>
<protein>
    <submittedName>
        <fullName evidence="6">TetR-type transcriptional regulator</fullName>
    </submittedName>
</protein>
<evidence type="ECO:0000256" key="1">
    <source>
        <dbReference type="ARBA" id="ARBA00023015"/>
    </source>
</evidence>
<dbReference type="GO" id="GO:0003700">
    <property type="term" value="F:DNA-binding transcription factor activity"/>
    <property type="evidence" value="ECO:0007669"/>
    <property type="project" value="TreeGrafter"/>
</dbReference>
<keyword evidence="1" id="KW-0805">Transcription regulation</keyword>
<dbReference type="InterPro" id="IPR001647">
    <property type="entry name" value="HTH_TetR"/>
</dbReference>
<gene>
    <name evidence="6" type="ORF">BPSY_1591</name>
</gene>
<evidence type="ECO:0000256" key="3">
    <source>
        <dbReference type="ARBA" id="ARBA00023163"/>
    </source>
</evidence>
<sequence length="210" mass="24398">MPQARVKRVRKDPQERKREIAQSATRLISERGFNGISLKDVADDVGMSQPGLLHYVGNKDGLLSLLVTDIYDTSGTPDDFMASGLPGSNPDEPLFPSYLRFLVRHNAQRRMMVQLYVVLESESLNPAHPLYDYFHTRPGLVWEMYSRYPWKIPPQLGPWEDRMEAVVRQCIEAMDGIQLRWLREPPIDMYDEWLLFEGLLFPSPLWDGYR</sequence>
<evidence type="ECO:0000256" key="2">
    <source>
        <dbReference type="ARBA" id="ARBA00023125"/>
    </source>
</evidence>
<dbReference type="PANTHER" id="PTHR30055">
    <property type="entry name" value="HTH-TYPE TRANSCRIPTIONAL REGULATOR RUTR"/>
    <property type="match status" value="1"/>
</dbReference>
<dbReference type="PRINTS" id="PR00455">
    <property type="entry name" value="HTHTETR"/>
</dbReference>
<dbReference type="InterPro" id="IPR009057">
    <property type="entry name" value="Homeodomain-like_sf"/>
</dbReference>
<dbReference type="OrthoDB" id="7505659at2"/>
<dbReference type="EMBL" id="JGZI01000010">
    <property type="protein sequence ID" value="KFI81183.1"/>
    <property type="molecule type" value="Genomic_DNA"/>
</dbReference>
<evidence type="ECO:0000259" key="5">
    <source>
        <dbReference type="PROSITE" id="PS50977"/>
    </source>
</evidence>
<feature type="domain" description="HTH tetR-type" evidence="5">
    <location>
        <begin position="14"/>
        <end position="74"/>
    </location>
</feature>
<dbReference type="RefSeq" id="WP_081884349.1">
    <property type="nucleotide sequence ID" value="NZ_JBDNPR010000007.1"/>
</dbReference>
<evidence type="ECO:0000313" key="7">
    <source>
        <dbReference type="Proteomes" id="UP000029050"/>
    </source>
</evidence>
<organism evidence="6 7">
    <name type="scientific">Bifidobacterium psychraerophilum</name>
    <dbReference type="NCBI Taxonomy" id="218140"/>
    <lineage>
        <taxon>Bacteria</taxon>
        <taxon>Bacillati</taxon>
        <taxon>Actinomycetota</taxon>
        <taxon>Actinomycetes</taxon>
        <taxon>Bifidobacteriales</taxon>
        <taxon>Bifidobacteriaceae</taxon>
        <taxon>Bifidobacterium</taxon>
    </lineage>
</organism>
<dbReference type="GeneID" id="98300777"/>
<dbReference type="PANTHER" id="PTHR30055:SF234">
    <property type="entry name" value="HTH-TYPE TRANSCRIPTIONAL REGULATOR BETI"/>
    <property type="match status" value="1"/>
</dbReference>
<dbReference type="InterPro" id="IPR050109">
    <property type="entry name" value="HTH-type_TetR-like_transc_reg"/>
</dbReference>
<proteinExistence type="predicted"/>
<feature type="DNA-binding region" description="H-T-H motif" evidence="4">
    <location>
        <begin position="37"/>
        <end position="56"/>
    </location>
</feature>
<dbReference type="Pfam" id="PF00440">
    <property type="entry name" value="TetR_N"/>
    <property type="match status" value="1"/>
</dbReference>
<comment type="caution">
    <text evidence="6">The sequence shown here is derived from an EMBL/GenBank/DDBJ whole genome shotgun (WGS) entry which is preliminary data.</text>
</comment>
<evidence type="ECO:0000256" key="4">
    <source>
        <dbReference type="PROSITE-ProRule" id="PRU00335"/>
    </source>
</evidence>
<dbReference type="SUPFAM" id="SSF46689">
    <property type="entry name" value="Homeodomain-like"/>
    <property type="match status" value="1"/>
</dbReference>
<dbReference type="eggNOG" id="COG1309">
    <property type="taxonomic scope" value="Bacteria"/>
</dbReference>
<dbReference type="GO" id="GO:0000976">
    <property type="term" value="F:transcription cis-regulatory region binding"/>
    <property type="evidence" value="ECO:0007669"/>
    <property type="project" value="TreeGrafter"/>
</dbReference>
<name>A0A087CD33_9BIFI</name>
<keyword evidence="7" id="KW-1185">Reference proteome</keyword>
<dbReference type="Gene3D" id="1.10.357.10">
    <property type="entry name" value="Tetracycline Repressor, domain 2"/>
    <property type="match status" value="1"/>
</dbReference>
<dbReference type="AlphaFoldDB" id="A0A087CD33"/>
<keyword evidence="3" id="KW-0804">Transcription</keyword>
<accession>A0A087CD33</accession>